<dbReference type="GO" id="GO:0005634">
    <property type="term" value="C:nucleus"/>
    <property type="evidence" value="ECO:0007669"/>
    <property type="project" value="TreeGrafter"/>
</dbReference>
<feature type="domain" description="Protein kinase" evidence="2">
    <location>
        <begin position="224"/>
        <end position="607"/>
    </location>
</feature>
<organism evidence="3 4">
    <name type="scientific">Corynespora cassiicola Philippines</name>
    <dbReference type="NCBI Taxonomy" id="1448308"/>
    <lineage>
        <taxon>Eukaryota</taxon>
        <taxon>Fungi</taxon>
        <taxon>Dikarya</taxon>
        <taxon>Ascomycota</taxon>
        <taxon>Pezizomycotina</taxon>
        <taxon>Dothideomycetes</taxon>
        <taxon>Pleosporomycetidae</taxon>
        <taxon>Pleosporales</taxon>
        <taxon>Corynesporascaceae</taxon>
        <taxon>Corynespora</taxon>
    </lineage>
</organism>
<dbReference type="InterPro" id="IPR011009">
    <property type="entry name" value="Kinase-like_dom_sf"/>
</dbReference>
<dbReference type="EMBL" id="KZ678143">
    <property type="protein sequence ID" value="PSN61810.1"/>
    <property type="molecule type" value="Genomic_DNA"/>
</dbReference>
<keyword evidence="3" id="KW-0808">Transferase</keyword>
<dbReference type="Pfam" id="PF07714">
    <property type="entry name" value="PK_Tyr_Ser-Thr"/>
    <property type="match status" value="1"/>
</dbReference>
<proteinExistence type="predicted"/>
<evidence type="ECO:0000256" key="1">
    <source>
        <dbReference type="SAM" id="MobiDB-lite"/>
    </source>
</evidence>
<evidence type="ECO:0000313" key="3">
    <source>
        <dbReference type="EMBL" id="PSN61810.1"/>
    </source>
</evidence>
<dbReference type="PROSITE" id="PS50011">
    <property type="entry name" value="PROTEIN_KINASE_DOM"/>
    <property type="match status" value="1"/>
</dbReference>
<protein>
    <submittedName>
        <fullName evidence="3">Kinase-like protein</fullName>
    </submittedName>
</protein>
<dbReference type="PANTHER" id="PTHR44167:SF24">
    <property type="entry name" value="SERINE_THREONINE-PROTEIN KINASE CHK2"/>
    <property type="match status" value="1"/>
</dbReference>
<dbReference type="STRING" id="1448308.A0A2T2N8V9"/>
<dbReference type="Proteomes" id="UP000240883">
    <property type="component" value="Unassembled WGS sequence"/>
</dbReference>
<dbReference type="GO" id="GO:0044773">
    <property type="term" value="P:mitotic DNA damage checkpoint signaling"/>
    <property type="evidence" value="ECO:0007669"/>
    <property type="project" value="TreeGrafter"/>
</dbReference>
<evidence type="ECO:0000259" key="2">
    <source>
        <dbReference type="PROSITE" id="PS50011"/>
    </source>
</evidence>
<feature type="region of interest" description="Disordered" evidence="1">
    <location>
        <begin position="465"/>
        <end position="484"/>
    </location>
</feature>
<dbReference type="GO" id="GO:0005524">
    <property type="term" value="F:ATP binding"/>
    <property type="evidence" value="ECO:0007669"/>
    <property type="project" value="InterPro"/>
</dbReference>
<dbReference type="GO" id="GO:0004674">
    <property type="term" value="F:protein serine/threonine kinase activity"/>
    <property type="evidence" value="ECO:0007669"/>
    <property type="project" value="TreeGrafter"/>
</dbReference>
<sequence length="663" mass="75794">MGALFSCFYSKDDSAVNDRPRSIKSYGKPQKNTQYHREVIVPTSPIGNRRQTRIRNGDEMNDDYTQPTYNSTRMPILQDKIQKELILLAKGSEEENSEIILEQDLKDFWTEPRRSPFYTNMPWYHLIQNETGNSMGNYFKIFSILIQINFREWNSFQGFFIETKKTDDDIPFSLEDLSGDAFLGPCNGKLFYNTQWVFCPIVITEKQEPCNLKGTDLNLRFPFISRGEKVGEGACGVVHRQLIAARHLVFTERCADTRKDYEVAVKVITQSRFLVSELDNHKSLSRCLTKHSNIMVNIATIIREQPITGNVYHIFYELAAYDLEKMLTRPWGANRKKRYRSALPKRNGSDDVRPSNFINESRHLVDALDFLHHRLYADAQVSLAHNDLTPRNILVFFPNDADSEVRYPVGQWKIADFGLSKIKDTRKSKHERKFSSHLHPNSQGLAPDLTPRQITAKLAGLSLTPAKRPPGRYTPPEIKEDGNSELNAKMGDVWAFGALFSEILAYAVGEHKLVEGLRKTFEEDEEDRFFDPATSRLKASFNDWISELPEKNSTDNESRMWIEECVALIRNILVQDASQRFPAAKIRDELQAIYTHMLGKEQPLPWLTVDTSAASSIQSSRSASAHSGATTTSPEGFDDNLSILYKDQNAPRSPSFVHTIEEC</sequence>
<reference evidence="3 4" key="1">
    <citation type="journal article" date="2018" name="Front. Microbiol.">
        <title>Genome-Wide Analysis of Corynespora cassiicola Leaf Fall Disease Putative Effectors.</title>
        <authorList>
            <person name="Lopez D."/>
            <person name="Ribeiro S."/>
            <person name="Label P."/>
            <person name="Fumanal B."/>
            <person name="Venisse J.S."/>
            <person name="Kohler A."/>
            <person name="de Oliveira R.R."/>
            <person name="Labutti K."/>
            <person name="Lipzen A."/>
            <person name="Lail K."/>
            <person name="Bauer D."/>
            <person name="Ohm R.A."/>
            <person name="Barry K.W."/>
            <person name="Spatafora J."/>
            <person name="Grigoriev I.V."/>
            <person name="Martin F.M."/>
            <person name="Pujade-Renaud V."/>
        </authorList>
    </citation>
    <scope>NUCLEOTIDE SEQUENCE [LARGE SCALE GENOMIC DNA]</scope>
    <source>
        <strain evidence="3 4">Philippines</strain>
    </source>
</reference>
<dbReference type="InterPro" id="IPR000719">
    <property type="entry name" value="Prot_kinase_dom"/>
</dbReference>
<name>A0A2T2N8V9_CORCC</name>
<keyword evidence="3" id="KW-0418">Kinase</keyword>
<dbReference type="PANTHER" id="PTHR44167">
    <property type="entry name" value="OVARIAN-SPECIFIC SERINE/THREONINE-PROTEIN KINASE LOK-RELATED"/>
    <property type="match status" value="1"/>
</dbReference>
<evidence type="ECO:0000313" key="4">
    <source>
        <dbReference type="Proteomes" id="UP000240883"/>
    </source>
</evidence>
<dbReference type="Gene3D" id="1.10.510.10">
    <property type="entry name" value="Transferase(Phosphotransferase) domain 1"/>
    <property type="match status" value="1"/>
</dbReference>
<dbReference type="SUPFAM" id="SSF56112">
    <property type="entry name" value="Protein kinase-like (PK-like)"/>
    <property type="match status" value="1"/>
</dbReference>
<gene>
    <name evidence="3" type="ORF">BS50DRAFT_639090</name>
</gene>
<dbReference type="InterPro" id="IPR001245">
    <property type="entry name" value="Ser-Thr/Tyr_kinase_cat_dom"/>
</dbReference>
<dbReference type="OrthoDB" id="5986190at2759"/>
<accession>A0A2T2N8V9</accession>
<keyword evidence="4" id="KW-1185">Reference proteome</keyword>
<dbReference type="GO" id="GO:0005737">
    <property type="term" value="C:cytoplasm"/>
    <property type="evidence" value="ECO:0007669"/>
    <property type="project" value="TreeGrafter"/>
</dbReference>
<dbReference type="AlphaFoldDB" id="A0A2T2N8V9"/>